<dbReference type="GO" id="GO:0016757">
    <property type="term" value="F:glycosyltransferase activity"/>
    <property type="evidence" value="ECO:0007669"/>
    <property type="project" value="UniProtKB-KW"/>
</dbReference>
<proteinExistence type="predicted"/>
<dbReference type="Gene3D" id="3.40.710.10">
    <property type="entry name" value="DD-peptidase/beta-lactamase superfamily"/>
    <property type="match status" value="1"/>
</dbReference>
<reference evidence="2 3" key="1">
    <citation type="submission" date="2019-03" db="EMBL/GenBank/DDBJ databases">
        <authorList>
            <consortium name="Pathogen Informatics"/>
        </authorList>
    </citation>
    <scope>NUCLEOTIDE SEQUENCE [LARGE SCALE GENOMIC DNA]</scope>
    <source>
        <strain evidence="2 3">NCTC13038</strain>
    </source>
</reference>
<name>A0A485BS18_RAOTE</name>
<gene>
    <name evidence="2" type="primary">ftsI_5</name>
    <name evidence="2" type="ORF">NCTC13038_03501</name>
</gene>
<accession>A0A485BS18</accession>
<keyword evidence="2" id="KW-0808">Transferase</keyword>
<dbReference type="InterPro" id="IPR001460">
    <property type="entry name" value="PCN-bd_Tpept"/>
</dbReference>
<evidence type="ECO:0000313" key="3">
    <source>
        <dbReference type="Proteomes" id="UP000332594"/>
    </source>
</evidence>
<dbReference type="GO" id="GO:0008658">
    <property type="term" value="F:penicillin binding"/>
    <property type="evidence" value="ECO:0007669"/>
    <property type="project" value="InterPro"/>
</dbReference>
<evidence type="ECO:0000313" key="2">
    <source>
        <dbReference type="EMBL" id="VFS76110.1"/>
    </source>
</evidence>
<dbReference type="EMBL" id="CAADJG010000002">
    <property type="protein sequence ID" value="VFS76110.1"/>
    <property type="molecule type" value="Genomic_DNA"/>
</dbReference>
<dbReference type="InterPro" id="IPR012338">
    <property type="entry name" value="Beta-lactam/transpept-like"/>
</dbReference>
<dbReference type="Proteomes" id="UP000332594">
    <property type="component" value="Unassembled WGS sequence"/>
</dbReference>
<dbReference type="SUPFAM" id="SSF56601">
    <property type="entry name" value="beta-lactamase/transpeptidase-like"/>
    <property type="match status" value="1"/>
</dbReference>
<dbReference type="Pfam" id="PF00905">
    <property type="entry name" value="Transpeptidase"/>
    <property type="match status" value="1"/>
</dbReference>
<protein>
    <submittedName>
        <fullName evidence="2">Peptidoglycan synthase FtsI</fullName>
        <ecNumber evidence="2">2.4.1.129</ecNumber>
    </submittedName>
</protein>
<evidence type="ECO:0000259" key="1">
    <source>
        <dbReference type="Pfam" id="PF00905"/>
    </source>
</evidence>
<feature type="domain" description="Penicillin-binding protein transpeptidase" evidence="1">
    <location>
        <begin position="2"/>
        <end position="41"/>
    </location>
</feature>
<organism evidence="2 3">
    <name type="scientific">Raoultella terrigena</name>
    <name type="common">Klebsiella terrigena</name>
    <dbReference type="NCBI Taxonomy" id="577"/>
    <lineage>
        <taxon>Bacteria</taxon>
        <taxon>Pseudomonadati</taxon>
        <taxon>Pseudomonadota</taxon>
        <taxon>Gammaproteobacteria</taxon>
        <taxon>Enterobacterales</taxon>
        <taxon>Enterobacteriaceae</taxon>
        <taxon>Klebsiella/Raoultella group</taxon>
        <taxon>Raoultella</taxon>
    </lineage>
</organism>
<dbReference type="EC" id="2.4.1.129" evidence="2"/>
<sequence>MPVQHLIDTYKAFGFGDPTGLGLTGESAGLMPQRRYWASWIARLSLSATA</sequence>
<keyword evidence="2" id="KW-0328">Glycosyltransferase</keyword>
<dbReference type="AlphaFoldDB" id="A0A485BS18"/>